<dbReference type="Pfam" id="PF00560">
    <property type="entry name" value="LRR_1"/>
    <property type="match status" value="6"/>
</dbReference>
<dbReference type="GO" id="GO:0099402">
    <property type="term" value="P:plant organ development"/>
    <property type="evidence" value="ECO:0007669"/>
    <property type="project" value="UniProtKB-ARBA"/>
</dbReference>
<dbReference type="SMART" id="SM00369">
    <property type="entry name" value="LRR_TYP"/>
    <property type="match status" value="8"/>
</dbReference>
<keyword evidence="5" id="KW-0597">Phosphoprotein</keyword>
<dbReference type="Gene3D" id="3.80.10.10">
    <property type="entry name" value="Ribonuclease Inhibitor"/>
    <property type="match status" value="4"/>
</dbReference>
<evidence type="ECO:0000256" key="17">
    <source>
        <dbReference type="ARBA" id="ARBA00023180"/>
    </source>
</evidence>
<dbReference type="InterPro" id="IPR044730">
    <property type="entry name" value="RNase_H-like_dom_plant"/>
</dbReference>
<evidence type="ECO:0000256" key="1">
    <source>
        <dbReference type="ARBA" id="ARBA00004251"/>
    </source>
</evidence>
<keyword evidence="12" id="KW-0418">Kinase</keyword>
<dbReference type="EMBL" id="AWWV01008037">
    <property type="protein sequence ID" value="OMO93806.1"/>
    <property type="molecule type" value="Genomic_DNA"/>
</dbReference>
<dbReference type="Pfam" id="PF13855">
    <property type="entry name" value="LRR_8"/>
    <property type="match status" value="1"/>
</dbReference>
<protein>
    <recommendedName>
        <fullName evidence="2">non-specific serine/threonine protein kinase</fullName>
        <ecNumber evidence="2">2.7.11.1</ecNumber>
    </recommendedName>
</protein>
<evidence type="ECO:0000259" key="22">
    <source>
        <dbReference type="PROSITE" id="PS50011"/>
    </source>
</evidence>
<evidence type="ECO:0000256" key="18">
    <source>
        <dbReference type="ARBA" id="ARBA00047899"/>
    </source>
</evidence>
<dbReference type="FunFam" id="3.80.10.10:FF:000416">
    <property type="entry name" value="Probable leucine-rich repeat receptor-like protein kinase At5g63930"/>
    <property type="match status" value="1"/>
</dbReference>
<keyword evidence="8 21" id="KW-0812">Transmembrane</keyword>
<evidence type="ECO:0000256" key="7">
    <source>
        <dbReference type="ARBA" id="ARBA00022679"/>
    </source>
</evidence>
<evidence type="ECO:0000256" key="16">
    <source>
        <dbReference type="ARBA" id="ARBA00023170"/>
    </source>
</evidence>
<keyword evidence="11 20" id="KW-0547">Nucleotide-binding</keyword>
<sequence length="1091" mass="119955">MDAMTMLDLIHSGDVSLHPLGALISDVRALLAREWSCTCQHTLREGNFCADILSKLGCDLEDEYEVFRSPPEAVLGALDADARGVAFPRGFTEAKALLQWKASFDNHQNRSLLPSWNISTHLNSKTSPCAWFGIHCNNGGSIMRINLTVYGLKGTLHEFPFSSLPNLEELDFNTNDLYGIIPPQISQLSKLTYLDLSYNRFSGNIPPEIGQLIHLQTLHIGENQLNGSIPQEIGRLKSITELSFFNNHLNGPIPSSLGNLTKLVSLLLYNNSLSGPIPPEMGNMKELVYVYMDTNNLTGPIPSTFGNLKTLNLLYMFHNQLTGPIPSELGNMNSLVELALYENNLSGLIPPSLGKLSLLTCLQLFENQLSGPIPDEIGNLNLLVYLELSQNRLNGSIPASIGNLINLETLYLRDNQLSGPIPQGIGNSMKLKILELDQNNLTGILPDSICRGGSGVLENFTASDNNLVGPIPKDLKHCTSLLRVHLENNQLTGNISEAFGVYPSLDFIDLSGNEFYGELSSNWGLCGSLQSLSVARNNITGKIPPEIGNSSKLKLLDLSSNHLVGEIPAEMAKLNSMLYLYLNGNQLSGGIPMELGLLSDLLYLDLSANQLSNSIPESIANFSHLFYLNLSTNKLSQRIPIEIGKLTQLVVLDLSHNNLSGEIPSAIVNLDNLLELNLSYNNLSGEIPSSFQNLRALSTVDIAYNQLHGPIPNCPAFLNASFEELQGNKGLCGNVNGLPPCSTFSSHIGRNRLALFAILFPSLSLAVLSISSISLFFISKNRKKDADEEGQSSVNIDENLLSISSFNGRVLYEDIIRATEEFDAQYCIGKGGYGNVYKARLSSGDSVAVKKFHTSFEMADQKQFLNEVKALIEIRHRNIIKFYGFCSLPKHSFLVYEYLEKGSLATLLRNDEEAKKLEWNKRVNIIKGIVNALSYLHHDCSPPIVHRDITSGNVLLDSEFEAHVSDFGTAKFLNPDSSNWTNLAGTYGYIAPELSYTMKVTEECDVYSFGVVAMEVIMGAHPGDFISNLSVSSPKMQLSLSNVLDQRLSPPLPEVETELVSIINVAFHCLAKNPKSRPTMKSVSQLLFNRI</sequence>
<feature type="binding site" evidence="20">
    <location>
        <position position="851"/>
    </location>
    <ligand>
        <name>ATP</name>
        <dbReference type="ChEBI" id="CHEBI:30616"/>
    </ligand>
</feature>
<evidence type="ECO:0000256" key="19">
    <source>
        <dbReference type="ARBA" id="ARBA00048679"/>
    </source>
</evidence>
<reference evidence="23 24" key="1">
    <citation type="submission" date="2013-09" db="EMBL/GenBank/DDBJ databases">
        <title>Corchorus capsularis genome sequencing.</title>
        <authorList>
            <person name="Alam M."/>
            <person name="Haque M.S."/>
            <person name="Islam M.S."/>
            <person name="Emdad E.M."/>
            <person name="Islam M.M."/>
            <person name="Ahmed B."/>
            <person name="Halim A."/>
            <person name="Hossen Q.M.M."/>
            <person name="Hossain M.Z."/>
            <person name="Ahmed R."/>
            <person name="Khan M.M."/>
            <person name="Islam R."/>
            <person name="Rashid M.M."/>
            <person name="Khan S.A."/>
            <person name="Rahman M.S."/>
            <person name="Alam M."/>
        </authorList>
    </citation>
    <scope>NUCLEOTIDE SEQUENCE [LARGE SCALE GENOMIC DNA]</scope>
    <source>
        <strain evidence="24">cv. CVL-1</strain>
        <tissue evidence="23">Whole seedling</tissue>
    </source>
</reference>
<dbReference type="PROSITE" id="PS00109">
    <property type="entry name" value="PROTEIN_KINASE_TYR"/>
    <property type="match status" value="1"/>
</dbReference>
<name>A0A1R3JG49_COCAP</name>
<dbReference type="CDD" id="cd06222">
    <property type="entry name" value="RNase_H_like"/>
    <property type="match status" value="1"/>
</dbReference>
<evidence type="ECO:0000256" key="14">
    <source>
        <dbReference type="ARBA" id="ARBA00022989"/>
    </source>
</evidence>
<keyword evidence="24" id="KW-1185">Reference proteome</keyword>
<evidence type="ECO:0000256" key="2">
    <source>
        <dbReference type="ARBA" id="ARBA00012513"/>
    </source>
</evidence>
<evidence type="ECO:0000256" key="13">
    <source>
        <dbReference type="ARBA" id="ARBA00022840"/>
    </source>
</evidence>
<evidence type="ECO:0000256" key="6">
    <source>
        <dbReference type="ARBA" id="ARBA00022614"/>
    </source>
</evidence>
<comment type="catalytic activity">
    <reaction evidence="18">
        <text>L-threonyl-[protein] + ATP = O-phospho-L-threonyl-[protein] + ADP + H(+)</text>
        <dbReference type="Rhea" id="RHEA:46608"/>
        <dbReference type="Rhea" id="RHEA-COMP:11060"/>
        <dbReference type="Rhea" id="RHEA-COMP:11605"/>
        <dbReference type="ChEBI" id="CHEBI:15378"/>
        <dbReference type="ChEBI" id="CHEBI:30013"/>
        <dbReference type="ChEBI" id="CHEBI:30616"/>
        <dbReference type="ChEBI" id="CHEBI:61977"/>
        <dbReference type="ChEBI" id="CHEBI:456216"/>
        <dbReference type="EC" id="2.7.11.1"/>
    </reaction>
</comment>
<evidence type="ECO:0000256" key="3">
    <source>
        <dbReference type="ARBA" id="ARBA00022475"/>
    </source>
</evidence>
<comment type="caution">
    <text evidence="23">The sequence shown here is derived from an EMBL/GenBank/DDBJ whole genome shotgun (WGS) entry which is preliminary data.</text>
</comment>
<evidence type="ECO:0000256" key="9">
    <source>
        <dbReference type="ARBA" id="ARBA00022729"/>
    </source>
</evidence>
<dbReference type="InterPro" id="IPR032675">
    <property type="entry name" value="LRR_dom_sf"/>
</dbReference>
<dbReference type="InterPro" id="IPR000719">
    <property type="entry name" value="Prot_kinase_dom"/>
</dbReference>
<evidence type="ECO:0000313" key="24">
    <source>
        <dbReference type="Proteomes" id="UP000188268"/>
    </source>
</evidence>
<dbReference type="PANTHER" id="PTHR48053">
    <property type="entry name" value="LEUCINE RICH REPEAT FAMILY PROTEIN, EXPRESSED"/>
    <property type="match status" value="1"/>
</dbReference>
<dbReference type="PROSITE" id="PS50011">
    <property type="entry name" value="PROTEIN_KINASE_DOM"/>
    <property type="match status" value="1"/>
</dbReference>
<keyword evidence="9" id="KW-0732">Signal</keyword>
<dbReference type="Gramene" id="OMO93806">
    <property type="protein sequence ID" value="OMO93806"/>
    <property type="gene ID" value="CCACVL1_06344"/>
</dbReference>
<keyword evidence="15 21" id="KW-0472">Membrane</keyword>
<dbReference type="CDD" id="cd14066">
    <property type="entry name" value="STKc_IRAK"/>
    <property type="match status" value="1"/>
</dbReference>
<dbReference type="OMA" id="DVERWDY"/>
<dbReference type="Gene3D" id="3.30.200.20">
    <property type="entry name" value="Phosphorylase Kinase, domain 1"/>
    <property type="match status" value="1"/>
</dbReference>
<dbReference type="AlphaFoldDB" id="A0A1R3JG49"/>
<organism evidence="23 24">
    <name type="scientific">Corchorus capsularis</name>
    <name type="common">Jute</name>
    <dbReference type="NCBI Taxonomy" id="210143"/>
    <lineage>
        <taxon>Eukaryota</taxon>
        <taxon>Viridiplantae</taxon>
        <taxon>Streptophyta</taxon>
        <taxon>Embryophyta</taxon>
        <taxon>Tracheophyta</taxon>
        <taxon>Spermatophyta</taxon>
        <taxon>Magnoliopsida</taxon>
        <taxon>eudicotyledons</taxon>
        <taxon>Gunneridae</taxon>
        <taxon>Pentapetalae</taxon>
        <taxon>rosids</taxon>
        <taxon>malvids</taxon>
        <taxon>Malvales</taxon>
        <taxon>Malvaceae</taxon>
        <taxon>Grewioideae</taxon>
        <taxon>Apeibeae</taxon>
        <taxon>Corchorus</taxon>
    </lineage>
</organism>
<keyword evidence="14 21" id="KW-1133">Transmembrane helix</keyword>
<dbReference type="Gene3D" id="1.10.510.10">
    <property type="entry name" value="Transferase(Phosphotransferase) domain 1"/>
    <property type="match status" value="1"/>
</dbReference>
<dbReference type="GO" id="GO:0004674">
    <property type="term" value="F:protein serine/threonine kinase activity"/>
    <property type="evidence" value="ECO:0007669"/>
    <property type="project" value="UniProtKB-KW"/>
</dbReference>
<evidence type="ECO:0000256" key="21">
    <source>
        <dbReference type="SAM" id="Phobius"/>
    </source>
</evidence>
<keyword evidence="13 20" id="KW-0067">ATP-binding</keyword>
<dbReference type="InterPro" id="IPR017441">
    <property type="entry name" value="Protein_kinase_ATP_BS"/>
</dbReference>
<proteinExistence type="predicted"/>
<dbReference type="FunFam" id="3.80.10.10:FF:000400">
    <property type="entry name" value="Nuclear pore complex protein NUP107"/>
    <property type="match status" value="1"/>
</dbReference>
<evidence type="ECO:0000256" key="15">
    <source>
        <dbReference type="ARBA" id="ARBA00023136"/>
    </source>
</evidence>
<feature type="transmembrane region" description="Helical" evidence="21">
    <location>
        <begin position="753"/>
        <end position="778"/>
    </location>
</feature>
<dbReference type="InterPro" id="IPR008266">
    <property type="entry name" value="Tyr_kinase_AS"/>
</dbReference>
<dbReference type="InterPro" id="IPR055414">
    <property type="entry name" value="LRR_R13L4/SHOC2-like"/>
</dbReference>
<dbReference type="GO" id="GO:0005886">
    <property type="term" value="C:plasma membrane"/>
    <property type="evidence" value="ECO:0007669"/>
    <property type="project" value="UniProtKB-SubCell"/>
</dbReference>
<evidence type="ECO:0000256" key="5">
    <source>
        <dbReference type="ARBA" id="ARBA00022553"/>
    </source>
</evidence>
<dbReference type="GO" id="GO:0009653">
    <property type="term" value="P:anatomical structure morphogenesis"/>
    <property type="evidence" value="ECO:0007669"/>
    <property type="project" value="UniProtKB-ARBA"/>
</dbReference>
<keyword evidence="6" id="KW-0433">Leucine-rich repeat</keyword>
<dbReference type="InterPro" id="IPR013210">
    <property type="entry name" value="LRR_N_plant-typ"/>
</dbReference>
<feature type="domain" description="Protein kinase" evidence="22">
    <location>
        <begin position="822"/>
        <end position="1088"/>
    </location>
</feature>
<comment type="catalytic activity">
    <reaction evidence="19">
        <text>L-seryl-[protein] + ATP = O-phospho-L-seryl-[protein] + ADP + H(+)</text>
        <dbReference type="Rhea" id="RHEA:17989"/>
        <dbReference type="Rhea" id="RHEA-COMP:9863"/>
        <dbReference type="Rhea" id="RHEA-COMP:11604"/>
        <dbReference type="ChEBI" id="CHEBI:15378"/>
        <dbReference type="ChEBI" id="CHEBI:29999"/>
        <dbReference type="ChEBI" id="CHEBI:30616"/>
        <dbReference type="ChEBI" id="CHEBI:83421"/>
        <dbReference type="ChEBI" id="CHEBI:456216"/>
        <dbReference type="EC" id="2.7.11.1"/>
    </reaction>
</comment>
<keyword evidence="3" id="KW-1003">Cell membrane</keyword>
<dbReference type="EC" id="2.7.11.1" evidence="2"/>
<dbReference type="GO" id="GO:0005524">
    <property type="term" value="F:ATP binding"/>
    <property type="evidence" value="ECO:0007669"/>
    <property type="project" value="UniProtKB-UniRule"/>
</dbReference>
<dbReference type="FunFam" id="3.30.200.20:FF:000309">
    <property type="entry name" value="Leucine-rich repeat receptor protein kinase MSP1"/>
    <property type="match status" value="1"/>
</dbReference>
<evidence type="ECO:0000256" key="10">
    <source>
        <dbReference type="ARBA" id="ARBA00022737"/>
    </source>
</evidence>
<comment type="subcellular location">
    <subcellularLocation>
        <location evidence="1">Cell membrane</location>
        <topology evidence="1">Single-pass type I membrane protein</topology>
    </subcellularLocation>
</comment>
<dbReference type="FunFam" id="3.80.10.10:FF:000095">
    <property type="entry name" value="LRR receptor-like serine/threonine-protein kinase GSO1"/>
    <property type="match status" value="1"/>
</dbReference>
<evidence type="ECO:0000256" key="20">
    <source>
        <dbReference type="PROSITE-ProRule" id="PRU10141"/>
    </source>
</evidence>
<keyword evidence="17" id="KW-0325">Glycoprotein</keyword>
<dbReference type="Pfam" id="PF08263">
    <property type="entry name" value="LRRNT_2"/>
    <property type="match status" value="1"/>
</dbReference>
<evidence type="ECO:0000256" key="11">
    <source>
        <dbReference type="ARBA" id="ARBA00022741"/>
    </source>
</evidence>
<evidence type="ECO:0000256" key="12">
    <source>
        <dbReference type="ARBA" id="ARBA00022777"/>
    </source>
</evidence>
<dbReference type="FunFam" id="1.10.510.10:FF:000445">
    <property type="entry name" value="MDIS1-interacting receptor like kinase 2"/>
    <property type="match status" value="1"/>
</dbReference>
<keyword evidence="10" id="KW-0677">Repeat</keyword>
<evidence type="ECO:0000256" key="4">
    <source>
        <dbReference type="ARBA" id="ARBA00022527"/>
    </source>
</evidence>
<dbReference type="STRING" id="210143.A0A1R3JG49"/>
<keyword evidence="16" id="KW-0675">Receptor</keyword>
<dbReference type="InterPro" id="IPR001611">
    <property type="entry name" value="Leu-rich_rpt"/>
</dbReference>
<dbReference type="InterPro" id="IPR011009">
    <property type="entry name" value="Kinase-like_dom_sf"/>
</dbReference>
<dbReference type="Pfam" id="PF00069">
    <property type="entry name" value="Pkinase"/>
    <property type="match status" value="1"/>
</dbReference>
<dbReference type="Pfam" id="PF23598">
    <property type="entry name" value="LRR_14"/>
    <property type="match status" value="2"/>
</dbReference>
<dbReference type="FunFam" id="3.80.10.10:FF:000719">
    <property type="entry name" value="MDIS1-interacting receptor like kinase 2 isoform A"/>
    <property type="match status" value="1"/>
</dbReference>
<dbReference type="InterPro" id="IPR003591">
    <property type="entry name" value="Leu-rich_rpt_typical-subtyp"/>
</dbReference>
<dbReference type="SUPFAM" id="SSF52058">
    <property type="entry name" value="L domain-like"/>
    <property type="match status" value="3"/>
</dbReference>
<dbReference type="SMART" id="SM00365">
    <property type="entry name" value="LRR_SD22"/>
    <property type="match status" value="5"/>
</dbReference>
<accession>A0A1R3JG49</accession>
<dbReference type="PROSITE" id="PS00107">
    <property type="entry name" value="PROTEIN_KINASE_ATP"/>
    <property type="match status" value="1"/>
</dbReference>
<dbReference type="SUPFAM" id="SSF56112">
    <property type="entry name" value="Protein kinase-like (PK-like)"/>
    <property type="match status" value="1"/>
</dbReference>
<dbReference type="Proteomes" id="UP000188268">
    <property type="component" value="Unassembled WGS sequence"/>
</dbReference>
<dbReference type="PANTHER" id="PTHR48053:SF139">
    <property type="entry name" value="LRR RECEPTOR-LIKE KINASE FAMILY PROTEIN"/>
    <property type="match status" value="1"/>
</dbReference>
<dbReference type="PRINTS" id="PR00019">
    <property type="entry name" value="LEURICHRPT"/>
</dbReference>
<dbReference type="OrthoDB" id="676979at2759"/>
<evidence type="ECO:0000313" key="23">
    <source>
        <dbReference type="EMBL" id="OMO93806.1"/>
    </source>
</evidence>
<dbReference type="InterPro" id="IPR051716">
    <property type="entry name" value="Plant_RL_S/T_kinase"/>
</dbReference>
<keyword evidence="4" id="KW-0723">Serine/threonine-protein kinase</keyword>
<keyword evidence="7" id="KW-0808">Transferase</keyword>
<gene>
    <name evidence="23" type="ORF">CCACVL1_06344</name>
</gene>
<evidence type="ECO:0000256" key="8">
    <source>
        <dbReference type="ARBA" id="ARBA00022692"/>
    </source>
</evidence>